<reference evidence="1 2" key="1">
    <citation type="journal article" date="2019" name="Int. J. Syst. Evol. Microbiol.">
        <title>The Global Catalogue of Microorganisms (GCM) 10K type strain sequencing project: providing services to taxonomists for standard genome sequencing and annotation.</title>
        <authorList>
            <consortium name="The Broad Institute Genomics Platform"/>
            <consortium name="The Broad Institute Genome Sequencing Center for Infectious Disease"/>
            <person name="Wu L."/>
            <person name="Ma J."/>
        </authorList>
    </citation>
    <scope>NUCLEOTIDE SEQUENCE [LARGE SCALE GENOMIC DNA]</scope>
    <source>
        <strain evidence="1 2">XZYJT29</strain>
    </source>
</reference>
<accession>A0ABD5Y2R9</accession>
<name>A0ABD5Y2R9_9EURY</name>
<dbReference type="EMBL" id="JBHTAS010000001">
    <property type="protein sequence ID" value="MFC7140030.1"/>
    <property type="molecule type" value="Genomic_DNA"/>
</dbReference>
<sequence>MVTKITLYDDDSDRFEEIRERLDEAFPGSTPNNAEAVRMMMDMVDIEEQRPRA</sequence>
<dbReference type="RefSeq" id="WP_274325597.1">
    <property type="nucleotide sequence ID" value="NZ_CP118158.1"/>
</dbReference>
<protein>
    <recommendedName>
        <fullName evidence="3">Arc-like DNA binding domain-containing protein</fullName>
    </recommendedName>
</protein>
<evidence type="ECO:0000313" key="1">
    <source>
        <dbReference type="EMBL" id="MFC7140030.1"/>
    </source>
</evidence>
<keyword evidence="2" id="KW-1185">Reference proteome</keyword>
<dbReference type="Proteomes" id="UP001596432">
    <property type="component" value="Unassembled WGS sequence"/>
</dbReference>
<gene>
    <name evidence="1" type="ORF">ACFQMA_09310</name>
</gene>
<dbReference type="AlphaFoldDB" id="A0ABD5Y2R9"/>
<proteinExistence type="predicted"/>
<dbReference type="GeneID" id="78820303"/>
<organism evidence="1 2">
    <name type="scientific">Halosimplex aquaticum</name>
    <dbReference type="NCBI Taxonomy" id="3026162"/>
    <lineage>
        <taxon>Archaea</taxon>
        <taxon>Methanobacteriati</taxon>
        <taxon>Methanobacteriota</taxon>
        <taxon>Stenosarchaea group</taxon>
        <taxon>Halobacteria</taxon>
        <taxon>Halobacteriales</taxon>
        <taxon>Haloarculaceae</taxon>
        <taxon>Halosimplex</taxon>
    </lineage>
</organism>
<evidence type="ECO:0000313" key="2">
    <source>
        <dbReference type="Proteomes" id="UP001596432"/>
    </source>
</evidence>
<comment type="caution">
    <text evidence="1">The sequence shown here is derived from an EMBL/GenBank/DDBJ whole genome shotgun (WGS) entry which is preliminary data.</text>
</comment>
<evidence type="ECO:0008006" key="3">
    <source>
        <dbReference type="Google" id="ProtNLM"/>
    </source>
</evidence>